<feature type="signal peptide" evidence="2">
    <location>
        <begin position="1"/>
        <end position="26"/>
    </location>
</feature>
<dbReference type="RefSeq" id="WP_344134918.1">
    <property type="nucleotide sequence ID" value="NZ_BAAARA010000015.1"/>
</dbReference>
<evidence type="ECO:0000256" key="1">
    <source>
        <dbReference type="SAM" id="MobiDB-lite"/>
    </source>
</evidence>
<accession>A0ABN3GPE3</accession>
<proteinExistence type="predicted"/>
<dbReference type="Proteomes" id="UP001501218">
    <property type="component" value="Unassembled WGS sequence"/>
</dbReference>
<keyword evidence="2" id="KW-0732">Signal</keyword>
<comment type="caution">
    <text evidence="3">The sequence shown here is derived from an EMBL/GenBank/DDBJ whole genome shotgun (WGS) entry which is preliminary data.</text>
</comment>
<dbReference type="PROSITE" id="PS51257">
    <property type="entry name" value="PROKAR_LIPOPROTEIN"/>
    <property type="match status" value="1"/>
</dbReference>
<evidence type="ECO:0008006" key="5">
    <source>
        <dbReference type="Google" id="ProtNLM"/>
    </source>
</evidence>
<evidence type="ECO:0000313" key="3">
    <source>
        <dbReference type="EMBL" id="GAA2357365.1"/>
    </source>
</evidence>
<evidence type="ECO:0000313" key="4">
    <source>
        <dbReference type="Proteomes" id="UP001501218"/>
    </source>
</evidence>
<feature type="chain" id="PRO_5045822858" description="DUF305 domain-containing protein" evidence="2">
    <location>
        <begin position="27"/>
        <end position="175"/>
    </location>
</feature>
<name>A0ABN3GPE3_9PSEU</name>
<evidence type="ECO:0000256" key="2">
    <source>
        <dbReference type="SAM" id="SignalP"/>
    </source>
</evidence>
<gene>
    <name evidence="3" type="ORF">GCM10009854_39720</name>
</gene>
<keyword evidence="4" id="KW-1185">Reference proteome</keyword>
<reference evidence="3 4" key="1">
    <citation type="journal article" date="2019" name="Int. J. Syst. Evol. Microbiol.">
        <title>The Global Catalogue of Microorganisms (GCM) 10K type strain sequencing project: providing services to taxonomists for standard genome sequencing and annotation.</title>
        <authorList>
            <consortium name="The Broad Institute Genomics Platform"/>
            <consortium name="The Broad Institute Genome Sequencing Center for Infectious Disease"/>
            <person name="Wu L."/>
            <person name="Ma J."/>
        </authorList>
    </citation>
    <scope>NUCLEOTIDE SEQUENCE [LARGE SCALE GENOMIC DNA]</scope>
    <source>
        <strain evidence="3 4">JCM 16221</strain>
    </source>
</reference>
<feature type="region of interest" description="Disordered" evidence="1">
    <location>
        <begin position="23"/>
        <end position="55"/>
    </location>
</feature>
<protein>
    <recommendedName>
        <fullName evidence="5">DUF305 domain-containing protein</fullName>
    </recommendedName>
</protein>
<dbReference type="EMBL" id="BAAARA010000015">
    <property type="protein sequence ID" value="GAA2357365.1"/>
    <property type="molecule type" value="Genomic_DNA"/>
</dbReference>
<feature type="compositionally biased region" description="Pro residues" evidence="1">
    <location>
        <begin position="30"/>
        <end position="39"/>
    </location>
</feature>
<organism evidence="3 4">
    <name type="scientific">Saccharopolyspora halophila</name>
    <dbReference type="NCBI Taxonomy" id="405551"/>
    <lineage>
        <taxon>Bacteria</taxon>
        <taxon>Bacillati</taxon>
        <taxon>Actinomycetota</taxon>
        <taxon>Actinomycetes</taxon>
        <taxon>Pseudonocardiales</taxon>
        <taxon>Pseudonocardiaceae</taxon>
        <taxon>Saccharopolyspora</taxon>
    </lineage>
</organism>
<sequence length="175" mass="18278">MRKSTIIGAVLIGGIALAGCSPAEYASEQPPGPGTPPANAPQRVADPAKAETEAHGPAAKLLLNREQLNQLAELAEANAQSPQIKQLAAELSGQLDPQLAELNALATEAPEPPESNLGGTTGAAFDPQWKREVRELVEKGSALAEDAKVKPELREIAGEIISQREQLAQKLDALG</sequence>